<sequence length="246" mass="28953">MRKGKITLGVIAILLVLALAFVALRNSYYLWLVGKFQDIPEKFWLHRVNSPLKMKEFSEKYSRFEMDALYNEKDRIFNNSHDAGDGQVPLSETLKFLKPSKGAWFDVKNLTEANSFNAEEDLSKIVKEAGIDKNKCIVESHCVPCLNFFASKGWKTAFYLIGEGKRQEDVKTQIYEAYKSNCKYLSMDGHMYELVKKNDLLKNKKYLVWYYWEPWYKVNNKKMYQDAVKNKDVEVILVKERGHFHR</sequence>
<proteinExistence type="predicted"/>
<dbReference type="AlphaFoldDB" id="A0A6L6YF19"/>
<organism evidence="1 2">
    <name type="scientific">Parasutterella muris</name>
    <dbReference type="NCBI Taxonomy" id="2565572"/>
    <lineage>
        <taxon>Bacteria</taxon>
        <taxon>Pseudomonadati</taxon>
        <taxon>Pseudomonadota</taxon>
        <taxon>Betaproteobacteria</taxon>
        <taxon>Burkholderiales</taxon>
        <taxon>Sutterellaceae</taxon>
        <taxon>Parasutterella</taxon>
    </lineage>
</organism>
<dbReference type="Proteomes" id="UP000472580">
    <property type="component" value="Unassembled WGS sequence"/>
</dbReference>
<dbReference type="RefSeq" id="WP_160334666.1">
    <property type="nucleotide sequence ID" value="NZ_WSRP01000007.1"/>
</dbReference>
<dbReference type="OrthoDB" id="1138968at2"/>
<keyword evidence="2" id="KW-1185">Reference proteome</keyword>
<comment type="caution">
    <text evidence="1">The sequence shown here is derived from an EMBL/GenBank/DDBJ whole genome shotgun (WGS) entry which is preliminary data.</text>
</comment>
<reference evidence="1 2" key="1">
    <citation type="submission" date="2019-12" db="EMBL/GenBank/DDBJ databases">
        <title>Microbes associate with the intestines of laboratory mice.</title>
        <authorList>
            <person name="Navarre W."/>
            <person name="Wong E."/>
        </authorList>
    </citation>
    <scope>NUCLEOTIDE SEQUENCE [LARGE SCALE GENOMIC DNA]</scope>
    <source>
        <strain evidence="1 2">NM82_D38</strain>
    </source>
</reference>
<evidence type="ECO:0000313" key="1">
    <source>
        <dbReference type="EMBL" id="MVX56230.1"/>
    </source>
</evidence>
<evidence type="ECO:0000313" key="2">
    <source>
        <dbReference type="Proteomes" id="UP000472580"/>
    </source>
</evidence>
<accession>A0A6L6YF19</accession>
<gene>
    <name evidence="1" type="ORF">E5987_03295</name>
</gene>
<name>A0A6L6YF19_9BURK</name>
<protein>
    <submittedName>
        <fullName evidence="1">Uncharacterized protein</fullName>
    </submittedName>
</protein>
<dbReference type="EMBL" id="WSRP01000007">
    <property type="protein sequence ID" value="MVX56230.1"/>
    <property type="molecule type" value="Genomic_DNA"/>
</dbReference>